<dbReference type="Gene3D" id="1.10.1040.50">
    <property type="match status" value="1"/>
</dbReference>
<dbReference type="CDD" id="cd06558">
    <property type="entry name" value="crotonase-like"/>
    <property type="match status" value="1"/>
</dbReference>
<dbReference type="InterPro" id="IPR036291">
    <property type="entry name" value="NAD(P)-bd_dom_sf"/>
</dbReference>
<evidence type="ECO:0000313" key="13">
    <source>
        <dbReference type="EMBL" id="MDM1048871.1"/>
    </source>
</evidence>
<dbReference type="RefSeq" id="WP_286651521.1">
    <property type="nucleotide sequence ID" value="NZ_JACAGK010000031.1"/>
</dbReference>
<organism evidence="13 14">
    <name type="scientific">Sphingobacterium hotanense</name>
    <dbReference type="NCBI Taxonomy" id="649196"/>
    <lineage>
        <taxon>Bacteria</taxon>
        <taxon>Pseudomonadati</taxon>
        <taxon>Bacteroidota</taxon>
        <taxon>Sphingobacteriia</taxon>
        <taxon>Sphingobacteriales</taxon>
        <taxon>Sphingobacteriaceae</taxon>
        <taxon>Sphingobacterium</taxon>
    </lineage>
</organism>
<evidence type="ECO:0000256" key="9">
    <source>
        <dbReference type="ARBA" id="ARBA00023268"/>
    </source>
</evidence>
<keyword evidence="7" id="KW-0443">Lipid metabolism</keyword>
<keyword evidence="6" id="KW-0520">NAD</keyword>
<keyword evidence="4" id="KW-0442">Lipid degradation</keyword>
<evidence type="ECO:0000313" key="14">
    <source>
        <dbReference type="Proteomes" id="UP001170954"/>
    </source>
</evidence>
<reference evidence="13" key="2">
    <citation type="journal article" date="2022" name="Sci. Total Environ.">
        <title>Prevalence, transmission, and molecular epidemiology of tet(X)-positive bacteria among humans, animals, and environmental niches in China: An epidemiological, and genomic-based study.</title>
        <authorList>
            <person name="Dong N."/>
            <person name="Zeng Y."/>
            <person name="Cai C."/>
            <person name="Sun C."/>
            <person name="Lu J."/>
            <person name="Liu C."/>
            <person name="Zhou H."/>
            <person name="Sun Q."/>
            <person name="Shu L."/>
            <person name="Wang H."/>
            <person name="Wang Y."/>
            <person name="Wang S."/>
            <person name="Wu C."/>
            <person name="Chan E.W."/>
            <person name="Chen G."/>
            <person name="Shen Z."/>
            <person name="Chen S."/>
            <person name="Zhang R."/>
        </authorList>
    </citation>
    <scope>NUCLEOTIDE SEQUENCE</scope>
    <source>
        <strain evidence="13">R1692</strain>
    </source>
</reference>
<reference evidence="13" key="1">
    <citation type="submission" date="2020-06" db="EMBL/GenBank/DDBJ databases">
        <authorList>
            <person name="Dong N."/>
        </authorList>
    </citation>
    <scope>NUCLEOTIDE SEQUENCE</scope>
    <source>
        <strain evidence="13">R1692</strain>
    </source>
</reference>
<gene>
    <name evidence="13" type="ORF">HX018_11565</name>
</gene>
<evidence type="ECO:0000256" key="3">
    <source>
        <dbReference type="ARBA" id="ARBA00022832"/>
    </source>
</evidence>
<evidence type="ECO:0000256" key="6">
    <source>
        <dbReference type="ARBA" id="ARBA00023027"/>
    </source>
</evidence>
<evidence type="ECO:0000256" key="10">
    <source>
        <dbReference type="ARBA" id="ARBA00049556"/>
    </source>
</evidence>
<dbReference type="InterPro" id="IPR008927">
    <property type="entry name" value="6-PGluconate_DH-like_C_sf"/>
</dbReference>
<comment type="caution">
    <text evidence="13">The sequence shown here is derived from an EMBL/GenBank/DDBJ whole genome shotgun (WGS) entry which is preliminary data.</text>
</comment>
<protein>
    <submittedName>
        <fullName evidence="13">3-hydroxybutyryl-CoA epimerase</fullName>
    </submittedName>
</protein>
<dbReference type="InterPro" id="IPR050136">
    <property type="entry name" value="FA_oxidation_alpha_subunit"/>
</dbReference>
<keyword evidence="5" id="KW-0560">Oxidoreductase</keyword>
<keyword evidence="8" id="KW-0456">Lyase</keyword>
<dbReference type="Proteomes" id="UP001170954">
    <property type="component" value="Unassembled WGS sequence"/>
</dbReference>
<dbReference type="Pfam" id="PF02737">
    <property type="entry name" value="3HCDH_N"/>
    <property type="match status" value="1"/>
</dbReference>
<dbReference type="Gene3D" id="3.40.50.720">
    <property type="entry name" value="NAD(P)-binding Rossmann-like Domain"/>
    <property type="match status" value="1"/>
</dbReference>
<dbReference type="SUPFAM" id="SSF48179">
    <property type="entry name" value="6-phosphogluconate dehydrogenase C-terminal domain-like"/>
    <property type="match status" value="2"/>
</dbReference>
<comment type="pathway">
    <text evidence="1">Lipid metabolism; fatty acid beta-oxidation.</text>
</comment>
<dbReference type="InterPro" id="IPR006108">
    <property type="entry name" value="3HC_DH_C"/>
</dbReference>
<sequence length="695" mass="76193">MRNIKIDKEQQGILRFEFSNASKESITVDLDFFDEVLPQAIDFLAEDSSKAIIFEFKNPAIGTDYRVLFGEAMAWQVFVDRLNTVSKRISRLKAFRKPIVCIVHAECSSAAYSFASMATYILLSKNKGKLGFPETKFGLMPGFGGTINLLQRLGPEGALNILSSGKLYSADEALKLGIANLLFEDEEEGLSLAMSWIAAHKQLDLDNQLLIKETEAEYFVNLSSKINRAIPGQLAIVQVFQDSLNENLADAYELEAEAFCSVLQCKEPLAMLRTQYYGTAEASKTAAAAASFPMEKVGVIGAGMMGAGIAYEAAKAGFEVVLRDISLESAERGKAYSAKVLDKSISLGKATEKHKEIILERIHATDNLADMRNADLIVEAVFEDIVLKNQVIAESADLLNEAGVFASNTTSLPISKLAIASKNPANFIGLHFFSPVDRMPLVEVICGKQTSKETLNKALHFISKLKKIPIVVQDGPAFFTSRIFFNYLLEGISMIQEGIPLEQIEGAARLAGFGVGPLAVLDEITLDLMVKVYEQLPKLHASQQRTLSYLKKLIAEGRSGRRSGKGFYDYPADGGKKQNWQDPEIAVSKDIPSTEDLKKRLLHVVALDSYRCLDEGILSKAIDGDIGSIFGLGYPPHTGGVFGHIDQVGLATFVEECKGFAAAGEQWEIPPSLEKLAKEGYQFYNGFEANVGFRH</sequence>
<evidence type="ECO:0000256" key="2">
    <source>
        <dbReference type="ARBA" id="ARBA00007005"/>
    </source>
</evidence>
<dbReference type="InterPro" id="IPR001753">
    <property type="entry name" value="Enoyl-CoA_hydra/iso"/>
</dbReference>
<feature type="domain" description="3-hydroxyacyl-CoA dehydrogenase NAD binding" evidence="12">
    <location>
        <begin position="296"/>
        <end position="474"/>
    </location>
</feature>
<dbReference type="InterPro" id="IPR029045">
    <property type="entry name" value="ClpP/crotonase-like_dom_sf"/>
</dbReference>
<dbReference type="Pfam" id="PF00378">
    <property type="entry name" value="ECH_1"/>
    <property type="match status" value="1"/>
</dbReference>
<accession>A0ABT7NP22</accession>
<dbReference type="InterPro" id="IPR006176">
    <property type="entry name" value="3-OHacyl-CoA_DH_NAD-bd"/>
</dbReference>
<comment type="catalytic activity">
    <reaction evidence="10">
        <text>a (3S)-3-hydroxyacyl-CoA + NAD(+) = a 3-oxoacyl-CoA + NADH + H(+)</text>
        <dbReference type="Rhea" id="RHEA:22432"/>
        <dbReference type="ChEBI" id="CHEBI:15378"/>
        <dbReference type="ChEBI" id="CHEBI:57318"/>
        <dbReference type="ChEBI" id="CHEBI:57540"/>
        <dbReference type="ChEBI" id="CHEBI:57945"/>
        <dbReference type="ChEBI" id="CHEBI:90726"/>
        <dbReference type="EC" id="1.1.1.35"/>
    </reaction>
</comment>
<evidence type="ECO:0000256" key="7">
    <source>
        <dbReference type="ARBA" id="ARBA00023098"/>
    </source>
</evidence>
<evidence type="ECO:0000256" key="4">
    <source>
        <dbReference type="ARBA" id="ARBA00022963"/>
    </source>
</evidence>
<keyword evidence="9" id="KW-0511">Multifunctional enzyme</keyword>
<evidence type="ECO:0000256" key="5">
    <source>
        <dbReference type="ARBA" id="ARBA00023002"/>
    </source>
</evidence>
<dbReference type="SUPFAM" id="SSF51735">
    <property type="entry name" value="NAD(P)-binding Rossmann-fold domains"/>
    <property type="match status" value="1"/>
</dbReference>
<name>A0ABT7NP22_9SPHI</name>
<feature type="domain" description="3-hydroxyacyl-CoA dehydrogenase C-terminal" evidence="11">
    <location>
        <begin position="478"/>
        <end position="570"/>
    </location>
</feature>
<keyword evidence="14" id="KW-1185">Reference proteome</keyword>
<proteinExistence type="inferred from homology"/>
<dbReference type="Pfam" id="PF00725">
    <property type="entry name" value="3HCDH"/>
    <property type="match status" value="1"/>
</dbReference>
<evidence type="ECO:0000256" key="1">
    <source>
        <dbReference type="ARBA" id="ARBA00005005"/>
    </source>
</evidence>
<dbReference type="PANTHER" id="PTHR43612">
    <property type="entry name" value="TRIFUNCTIONAL ENZYME SUBUNIT ALPHA"/>
    <property type="match status" value="1"/>
</dbReference>
<dbReference type="PANTHER" id="PTHR43612:SF3">
    <property type="entry name" value="TRIFUNCTIONAL ENZYME SUBUNIT ALPHA, MITOCHONDRIAL"/>
    <property type="match status" value="1"/>
</dbReference>
<evidence type="ECO:0000259" key="11">
    <source>
        <dbReference type="Pfam" id="PF00725"/>
    </source>
</evidence>
<comment type="similarity">
    <text evidence="2">In the central section; belongs to the 3-hydroxyacyl-CoA dehydrogenase family.</text>
</comment>
<dbReference type="SUPFAM" id="SSF52096">
    <property type="entry name" value="ClpP/crotonase"/>
    <property type="match status" value="1"/>
</dbReference>
<evidence type="ECO:0000259" key="12">
    <source>
        <dbReference type="Pfam" id="PF02737"/>
    </source>
</evidence>
<dbReference type="EMBL" id="JACAGK010000031">
    <property type="protein sequence ID" value="MDM1048871.1"/>
    <property type="molecule type" value="Genomic_DNA"/>
</dbReference>
<evidence type="ECO:0000256" key="8">
    <source>
        <dbReference type="ARBA" id="ARBA00023239"/>
    </source>
</evidence>
<dbReference type="Gene3D" id="3.90.226.10">
    <property type="entry name" value="2-enoyl-CoA Hydratase, Chain A, domain 1"/>
    <property type="match status" value="1"/>
</dbReference>
<keyword evidence="3" id="KW-0276">Fatty acid metabolism</keyword>